<sequence>MTSVSALCCLKGCLNGFNFSSTVPHIPRENPIQLDTAFMGYEVVIVKGGQRVCGAGAALGSAPLVQSKSYFEVKIQQGGSWSIGLATRQTDLSLTQGGMDEFSWCLCSDNVIRHNKHDLYRLGCSNSLIPNGTMGDTVNNLPQEGDIIGVSYDHIQLKFYLNGKELEYAVSNVKGTVYPALYVDEGAILDVTFDNFTYSLPNGFEKIMLEQSLL</sequence>
<keyword evidence="3" id="KW-1185">Reference proteome</keyword>
<evidence type="ECO:0000313" key="4">
    <source>
        <dbReference type="RefSeq" id="XP_018319433.1"/>
    </source>
</evidence>
<dbReference type="PANTHER" id="PTHR20951">
    <property type="entry name" value="C13ORF1 PROTEIN-RELATED"/>
    <property type="match status" value="1"/>
</dbReference>
<reference evidence="4" key="1">
    <citation type="submission" date="2025-08" db="UniProtKB">
        <authorList>
            <consortium name="RefSeq"/>
        </authorList>
    </citation>
    <scope>IDENTIFICATION</scope>
    <source>
        <tissue evidence="4">Entire body</tissue>
    </source>
</reference>
<dbReference type="InterPro" id="IPR013320">
    <property type="entry name" value="ConA-like_dom_sf"/>
</dbReference>
<dbReference type="InterPro" id="IPR035766">
    <property type="entry name" value="SPRYD7"/>
</dbReference>
<dbReference type="CDD" id="cd12880">
    <property type="entry name" value="SPRYD7"/>
    <property type="match status" value="1"/>
</dbReference>
<evidence type="ECO:0000259" key="2">
    <source>
        <dbReference type="PROSITE" id="PS50188"/>
    </source>
</evidence>
<gene>
    <name evidence="4" type="primary">LOC108732932</name>
</gene>
<dbReference type="InterPro" id="IPR043136">
    <property type="entry name" value="B30.2/SPRY_sf"/>
</dbReference>
<accession>A0A1W4WH53</accession>
<dbReference type="Proteomes" id="UP000192223">
    <property type="component" value="Unplaced"/>
</dbReference>
<dbReference type="InterPro" id="IPR003877">
    <property type="entry name" value="SPRY_dom"/>
</dbReference>
<dbReference type="InParanoid" id="A0A1W4WH53"/>
<dbReference type="InterPro" id="IPR001870">
    <property type="entry name" value="B30.2/SPRY"/>
</dbReference>
<proteinExistence type="predicted"/>
<dbReference type="OrthoDB" id="40953at2759"/>
<organism evidence="3 4">
    <name type="scientific">Agrilus planipennis</name>
    <name type="common">Emerald ash borer</name>
    <name type="synonym">Agrilus marcopoli</name>
    <dbReference type="NCBI Taxonomy" id="224129"/>
    <lineage>
        <taxon>Eukaryota</taxon>
        <taxon>Metazoa</taxon>
        <taxon>Ecdysozoa</taxon>
        <taxon>Arthropoda</taxon>
        <taxon>Hexapoda</taxon>
        <taxon>Insecta</taxon>
        <taxon>Pterygota</taxon>
        <taxon>Neoptera</taxon>
        <taxon>Endopterygota</taxon>
        <taxon>Coleoptera</taxon>
        <taxon>Polyphaga</taxon>
        <taxon>Elateriformia</taxon>
        <taxon>Buprestoidea</taxon>
        <taxon>Buprestidae</taxon>
        <taxon>Agrilinae</taxon>
        <taxon>Agrilus</taxon>
    </lineage>
</organism>
<dbReference type="PROSITE" id="PS50188">
    <property type="entry name" value="B302_SPRY"/>
    <property type="match status" value="1"/>
</dbReference>
<dbReference type="Gene3D" id="2.60.120.920">
    <property type="match status" value="1"/>
</dbReference>
<protein>
    <recommendedName>
        <fullName evidence="1">SPRY domain-containing protein 7</fullName>
    </recommendedName>
</protein>
<dbReference type="KEGG" id="apln:108732932"/>
<dbReference type="GeneID" id="108732932"/>
<name>A0A1W4WH53_AGRPL</name>
<dbReference type="SMART" id="SM00449">
    <property type="entry name" value="SPRY"/>
    <property type="match status" value="1"/>
</dbReference>
<evidence type="ECO:0000256" key="1">
    <source>
        <dbReference type="ARBA" id="ARBA00021772"/>
    </source>
</evidence>
<feature type="domain" description="B30.2/SPRY" evidence="2">
    <location>
        <begin position="1"/>
        <end position="198"/>
    </location>
</feature>
<dbReference type="FunCoup" id="A0A1W4WH53">
    <property type="interactions" value="82"/>
</dbReference>
<dbReference type="Pfam" id="PF00622">
    <property type="entry name" value="SPRY"/>
    <property type="match status" value="1"/>
</dbReference>
<dbReference type="PANTHER" id="PTHR20951:SF2">
    <property type="entry name" value="SPRY DOMAIN-CONTAINING PROTEIN 7"/>
    <property type="match status" value="1"/>
</dbReference>
<dbReference type="AlphaFoldDB" id="A0A1W4WH53"/>
<evidence type="ECO:0000313" key="3">
    <source>
        <dbReference type="Proteomes" id="UP000192223"/>
    </source>
</evidence>
<dbReference type="RefSeq" id="XP_018319433.1">
    <property type="nucleotide sequence ID" value="XM_018463931.2"/>
</dbReference>
<dbReference type="SUPFAM" id="SSF49899">
    <property type="entry name" value="Concanavalin A-like lectins/glucanases"/>
    <property type="match status" value="1"/>
</dbReference>